<dbReference type="Proteomes" id="UP000320244">
    <property type="component" value="Unassembled WGS sequence"/>
</dbReference>
<dbReference type="EMBL" id="VCQV01000041">
    <property type="protein sequence ID" value="TWP33472.1"/>
    <property type="molecule type" value="Genomic_DNA"/>
</dbReference>
<organism evidence="2 3">
    <name type="scientific">Leekyejoonella antrihumi</name>
    <dbReference type="NCBI Taxonomy" id="1660198"/>
    <lineage>
        <taxon>Bacteria</taxon>
        <taxon>Bacillati</taxon>
        <taxon>Actinomycetota</taxon>
        <taxon>Actinomycetes</taxon>
        <taxon>Micrococcales</taxon>
        <taxon>Dermacoccaceae</taxon>
        <taxon>Leekyejoonella</taxon>
    </lineage>
</organism>
<dbReference type="OrthoDB" id="3765661at2"/>
<gene>
    <name evidence="2" type="ORF">FGL98_21170</name>
</gene>
<evidence type="ECO:0008006" key="4">
    <source>
        <dbReference type="Google" id="ProtNLM"/>
    </source>
</evidence>
<keyword evidence="3" id="KW-1185">Reference proteome</keyword>
<reference evidence="2 3" key="1">
    <citation type="submission" date="2019-05" db="EMBL/GenBank/DDBJ databases">
        <authorList>
            <person name="Lee S.D."/>
        </authorList>
    </citation>
    <scope>NUCLEOTIDE SEQUENCE [LARGE SCALE GENOMIC DNA]</scope>
    <source>
        <strain evidence="2 3">C5-26</strain>
    </source>
</reference>
<sequence>MLTQLAGPAQHEDLMELLDSSRVSDRGRILRAMAHAGGVPTELSLLREAREPAHAKDAVYAAGMSAHRDLAAMATSRELAGTATQRSADWWRNSGPAVTDPMGRLIPDDRGTEATGQTA</sequence>
<dbReference type="RefSeq" id="WP_146320247.1">
    <property type="nucleotide sequence ID" value="NZ_VCQV01000041.1"/>
</dbReference>
<reference evidence="2 3" key="2">
    <citation type="submission" date="2019-08" db="EMBL/GenBank/DDBJ databases">
        <title>Jejuicoccus antrihumi gen. nov., sp. nov., a new member of the family Dermacoccaceae isolated from a cave.</title>
        <authorList>
            <person name="Schumann P."/>
            <person name="Kim I.S."/>
        </authorList>
    </citation>
    <scope>NUCLEOTIDE SEQUENCE [LARGE SCALE GENOMIC DNA]</scope>
    <source>
        <strain evidence="2 3">C5-26</strain>
    </source>
</reference>
<evidence type="ECO:0000313" key="2">
    <source>
        <dbReference type="EMBL" id="TWP33472.1"/>
    </source>
</evidence>
<evidence type="ECO:0000256" key="1">
    <source>
        <dbReference type="SAM" id="MobiDB-lite"/>
    </source>
</evidence>
<comment type="caution">
    <text evidence="2">The sequence shown here is derived from an EMBL/GenBank/DDBJ whole genome shotgun (WGS) entry which is preliminary data.</text>
</comment>
<proteinExistence type="predicted"/>
<name>A0A563DU74_9MICO</name>
<accession>A0A563DU74</accession>
<dbReference type="AlphaFoldDB" id="A0A563DU74"/>
<evidence type="ECO:0000313" key="3">
    <source>
        <dbReference type="Proteomes" id="UP000320244"/>
    </source>
</evidence>
<protein>
    <recommendedName>
        <fullName evidence="4">HEAT repeat domain-containing protein</fullName>
    </recommendedName>
</protein>
<feature type="region of interest" description="Disordered" evidence="1">
    <location>
        <begin position="83"/>
        <end position="119"/>
    </location>
</feature>